<dbReference type="InterPro" id="IPR049468">
    <property type="entry name" value="Restrct_endonuc-II-like_dom"/>
</dbReference>
<proteinExistence type="predicted"/>
<gene>
    <name evidence="4" type="ORF">U732_2561</name>
</gene>
<protein>
    <submittedName>
        <fullName evidence="4">PhoH-like family protein</fullName>
    </submittedName>
</protein>
<evidence type="ECO:0000313" key="4">
    <source>
        <dbReference type="EMBL" id="KIE45347.1"/>
    </source>
</evidence>
<dbReference type="Pfam" id="PF13086">
    <property type="entry name" value="AAA_11"/>
    <property type="match status" value="1"/>
</dbReference>
<dbReference type="InterPro" id="IPR041677">
    <property type="entry name" value="DNA2/NAM7_AAA_11"/>
</dbReference>
<sequence length="1341" mass="157332">MSSNKKVEQIFTYLHSIKNINDKRIRNINEYEEVFFESHILDIDGCNIINNENRDEWLEINKNAKDIYNKFSKIYLKLQKNSENLEVIYAHGLLIGQVEDVKIMHPIFTTKMDLSFDDKNSVFSLKPYNNLTNIELDILSGFEPFPLQKIIEATSQIKSLGIDARNKDEVTGAIDKIIDILDIQNNSNDYKKLDSLLDMEENGDIIFYDEPVIIFRKVDTRLWNMELNSMLEEIRKGYKIPKTIEALVNNEKLEVDEVTVEKWKEIGEDLLFPLPYNEDQKEITKRLSENFGVVVQGPPGTGKSHTIVNLICHLLAHGKRVLVTSQTDRALKVLNNKIPEEIRSLCMSILGDDAKAMEDLDDAVRKITENLSLDTTELKKQFKLLKFKLKQCKDNQDRIYESLRKIEYSENHNVTYNNENYTLMDMAKYIRENSKELSYIDDSLSIKDKSPLTNEEFEEFLELLEIYSLIEVENYENTKEYMDKLPELIELVEKIDKYRELLSDIYIHRKVVSQWSDKEVTSYSNNHLLNLLDEAYKNIEEIENTYVYTIMKNYYCSKVKGDIWAEFIEHCGDTLKEVSRLKSELNKHKVQLPENVDMNNFKKDFEIVEKVLREKGKIGAIFKLLHGNVKYILDSVKIDYEPISTLEHAEVINNYIKLYKLERDLKNYYNNTMKEYGGRIITPADVNFNSIIEDAIEKITMVIEWENNYKDKILGLLKAKHFNREINFYEKESYSYIKDSLLSLKAIKEFEDLAEYLDDNIKALRKYNCFEELADKIEENNSSFVLKYYERISYLNKSSQDIEKLMKFRDMLMDSCPKFTKYILVHQRETLKSNFKNFEGAFKHKVWNDYITTELDVDIKSLERALYEEKAIEDKLVKEIVCKQSWYNQILRTTELQKRSLFTWMEAIKRIGKGTGTQAVKYRKIAQREMENCKDVIPVWIMPINRVIENLKINENLFDVIIVDESSQSDITALTALMRAERAVIVGDEKQISPEAIGKDSSMVEKLIETHLKGIPHAEWFDLKTSLYNTALRIFPNRLILKEHFRSVDEIIGFSNKLCYSNEIIPLRCGKNDNPLEQPIVTVKVEEAFRDESKAINIKEAYAIVDKIIECCNDSKYENMTMGVVSLLGDAQAEFIENLIIEKLGIEEMIKRRIVCGDAYSFQGDERDVMFLSFVIADNVKYGVLSKDSDMRRFNVAASRARNQMWLFHSVDLEDLNPKGIRYNLLEYAMEYEKCTKKEETGHYILTTFEEDVLKELKDLNIEVTPKVKVGKYEIDFVIKAKHKIAIECLGSKREEKYSWKEAFERQHTLERVGWRFYKIRSSEFYLNPKETIKRLYDSVN</sequence>
<evidence type="ECO:0000259" key="3">
    <source>
        <dbReference type="Pfam" id="PF18741"/>
    </source>
</evidence>
<dbReference type="InterPro" id="IPR045055">
    <property type="entry name" value="DNA2/NAM7-like"/>
</dbReference>
<evidence type="ECO:0000259" key="2">
    <source>
        <dbReference type="Pfam" id="PF13087"/>
    </source>
</evidence>
<dbReference type="InterPro" id="IPR027417">
    <property type="entry name" value="P-loop_NTPase"/>
</dbReference>
<dbReference type="GO" id="GO:0004386">
    <property type="term" value="F:helicase activity"/>
    <property type="evidence" value="ECO:0007669"/>
    <property type="project" value="InterPro"/>
</dbReference>
<evidence type="ECO:0000313" key="5">
    <source>
        <dbReference type="Proteomes" id="UP000031366"/>
    </source>
</evidence>
<dbReference type="PANTHER" id="PTHR10887">
    <property type="entry name" value="DNA2/NAM7 HELICASE FAMILY"/>
    <property type="match status" value="1"/>
</dbReference>
<dbReference type="EMBL" id="AYSO01000019">
    <property type="protein sequence ID" value="KIE45347.1"/>
    <property type="molecule type" value="Genomic_DNA"/>
</dbReference>
<name>A0A0C1QWI3_9CLOT</name>
<dbReference type="STRING" id="29341.RSJ17_21455"/>
<dbReference type="Proteomes" id="UP000031366">
    <property type="component" value="Unassembled WGS sequence"/>
</dbReference>
<keyword evidence="5" id="KW-1185">Reference proteome</keyword>
<dbReference type="SUPFAM" id="SSF52540">
    <property type="entry name" value="P-loop containing nucleoside triphosphate hydrolases"/>
    <property type="match status" value="1"/>
</dbReference>
<dbReference type="CDD" id="cd18808">
    <property type="entry name" value="SF1_C_Upf1"/>
    <property type="match status" value="1"/>
</dbReference>
<dbReference type="PANTHER" id="PTHR10887:SF495">
    <property type="entry name" value="HELICASE SENATAXIN ISOFORM X1-RELATED"/>
    <property type="match status" value="1"/>
</dbReference>
<reference evidence="4 5" key="1">
    <citation type="journal article" date="2015" name="Infect. Genet. Evol.">
        <title>Genomic sequences of six botulinum neurotoxin-producing strains representing three clostridial species illustrate the mobility and diversity of botulinum neurotoxin genes.</title>
        <authorList>
            <person name="Smith T.J."/>
            <person name="Hill K.K."/>
            <person name="Xie G."/>
            <person name="Foley B.T."/>
            <person name="Williamson C.H."/>
            <person name="Foster J.T."/>
            <person name="Johnson S.L."/>
            <person name="Chertkov O."/>
            <person name="Teshima H."/>
            <person name="Gibbons H.S."/>
            <person name="Johnsky L.A."/>
            <person name="Karavis M.A."/>
            <person name="Smith L.A."/>
        </authorList>
    </citation>
    <scope>NUCLEOTIDE SEQUENCE [LARGE SCALE GENOMIC DNA]</scope>
    <source>
        <strain evidence="4 5">CDC 2741</strain>
    </source>
</reference>
<dbReference type="Gene3D" id="3.40.50.300">
    <property type="entry name" value="P-loop containing nucleotide triphosphate hydrolases"/>
    <property type="match status" value="3"/>
</dbReference>
<organism evidence="4 5">
    <name type="scientific">Clostridium argentinense CDC 2741</name>
    <dbReference type="NCBI Taxonomy" id="1418104"/>
    <lineage>
        <taxon>Bacteria</taxon>
        <taxon>Bacillati</taxon>
        <taxon>Bacillota</taxon>
        <taxon>Clostridia</taxon>
        <taxon>Eubacteriales</taxon>
        <taxon>Clostridiaceae</taxon>
        <taxon>Clostridium</taxon>
    </lineage>
</organism>
<dbReference type="Pfam" id="PF18741">
    <property type="entry name" value="MTES_1575"/>
    <property type="match status" value="1"/>
</dbReference>
<dbReference type="Gene3D" id="3.40.960.10">
    <property type="entry name" value="VSR Endonuclease"/>
    <property type="match status" value="1"/>
</dbReference>
<dbReference type="RefSeq" id="WP_039635075.1">
    <property type="nucleotide sequence ID" value="NZ_AYSO01000019.1"/>
</dbReference>
<dbReference type="InterPro" id="IPR047187">
    <property type="entry name" value="SF1_C_Upf1"/>
</dbReference>
<feature type="domain" description="DNA2/NAM7 helicase-like C-terminal" evidence="2">
    <location>
        <begin position="1025"/>
        <end position="1208"/>
    </location>
</feature>
<comment type="caution">
    <text evidence="4">The sequence shown here is derived from an EMBL/GenBank/DDBJ whole genome shotgun (WGS) entry which is preliminary data.</text>
</comment>
<dbReference type="InterPro" id="IPR041679">
    <property type="entry name" value="DNA2/NAM7-like_C"/>
</dbReference>
<feature type="domain" description="DNA2/NAM7 helicase helicase" evidence="1">
    <location>
        <begin position="276"/>
        <end position="447"/>
    </location>
</feature>
<evidence type="ECO:0000259" key="1">
    <source>
        <dbReference type="Pfam" id="PF13086"/>
    </source>
</evidence>
<dbReference type="Pfam" id="PF13087">
    <property type="entry name" value="AAA_12"/>
    <property type="match status" value="1"/>
</dbReference>
<accession>A0A0C1QWI3</accession>
<feature type="domain" description="Restriction endonuclease type II-like" evidence="3">
    <location>
        <begin position="1249"/>
        <end position="1338"/>
    </location>
</feature>